<evidence type="ECO:0000256" key="4">
    <source>
        <dbReference type="ARBA" id="ARBA00022723"/>
    </source>
</evidence>
<dbReference type="SUPFAM" id="SSF109640">
    <property type="entry name" value="KRAB domain (Kruppel-associated box)"/>
    <property type="match status" value="1"/>
</dbReference>
<dbReference type="GO" id="GO:0000981">
    <property type="term" value="F:DNA-binding transcription factor activity, RNA polymerase II-specific"/>
    <property type="evidence" value="ECO:0007669"/>
    <property type="project" value="TreeGrafter"/>
</dbReference>
<keyword evidence="9" id="KW-0238">DNA-binding</keyword>
<dbReference type="FunFam" id="3.30.160.60:FF:001270">
    <property type="entry name" value="zinc finger protein 583 isoform X1"/>
    <property type="match status" value="1"/>
</dbReference>
<feature type="domain" description="C2H2-type" evidence="13">
    <location>
        <begin position="332"/>
        <end position="359"/>
    </location>
</feature>
<feature type="domain" description="C2H2-type" evidence="13">
    <location>
        <begin position="304"/>
        <end position="331"/>
    </location>
</feature>
<feature type="domain" description="C2H2-type" evidence="13">
    <location>
        <begin position="276"/>
        <end position="303"/>
    </location>
</feature>
<feature type="domain" description="C2H2-type" evidence="13">
    <location>
        <begin position="360"/>
        <end position="387"/>
    </location>
</feature>
<comment type="subcellular location">
    <subcellularLocation>
        <location evidence="2">Nucleus</location>
    </subcellularLocation>
</comment>
<dbReference type="GO" id="GO:0000978">
    <property type="term" value="F:RNA polymerase II cis-regulatory region sequence-specific DNA binding"/>
    <property type="evidence" value="ECO:0007669"/>
    <property type="project" value="TreeGrafter"/>
</dbReference>
<protein>
    <submittedName>
        <fullName evidence="15">Uncharacterized protein</fullName>
    </submittedName>
</protein>
<dbReference type="PROSITE" id="PS50157">
    <property type="entry name" value="ZINC_FINGER_C2H2_2"/>
    <property type="match status" value="8"/>
</dbReference>
<dbReference type="Pfam" id="PF00096">
    <property type="entry name" value="zf-C2H2"/>
    <property type="match status" value="8"/>
</dbReference>
<reference evidence="15" key="2">
    <citation type="submission" date="2025-09" db="UniProtKB">
        <authorList>
            <consortium name="Ensembl"/>
        </authorList>
    </citation>
    <scope>IDENTIFICATION</scope>
</reference>
<dbReference type="FunFam" id="3.30.160.60:FF:000478">
    <property type="entry name" value="Zinc finger protein 133"/>
    <property type="match status" value="1"/>
</dbReference>
<evidence type="ECO:0000259" key="14">
    <source>
        <dbReference type="PROSITE" id="PS50805"/>
    </source>
</evidence>
<dbReference type="InterPro" id="IPR013087">
    <property type="entry name" value="Znf_C2H2_type"/>
</dbReference>
<feature type="domain" description="C2H2-type" evidence="13">
    <location>
        <begin position="472"/>
        <end position="496"/>
    </location>
</feature>
<dbReference type="FunFam" id="3.30.160.60:FF:000358">
    <property type="entry name" value="zinc finger protein 24"/>
    <property type="match status" value="1"/>
</dbReference>
<dbReference type="FunFam" id="3.30.160.60:FF:001007">
    <property type="entry name" value="Zinc finger protein 1184"/>
    <property type="match status" value="1"/>
</dbReference>
<organism evidence="15 16">
    <name type="scientific">Leptobrachium leishanense</name>
    <name type="common">Leishan spiny toad</name>
    <dbReference type="NCBI Taxonomy" id="445787"/>
    <lineage>
        <taxon>Eukaryota</taxon>
        <taxon>Metazoa</taxon>
        <taxon>Chordata</taxon>
        <taxon>Craniata</taxon>
        <taxon>Vertebrata</taxon>
        <taxon>Euteleostomi</taxon>
        <taxon>Amphibia</taxon>
        <taxon>Batrachia</taxon>
        <taxon>Anura</taxon>
        <taxon>Pelobatoidea</taxon>
        <taxon>Megophryidae</taxon>
        <taxon>Leptobrachium</taxon>
    </lineage>
</organism>
<dbReference type="GO" id="GO:0005667">
    <property type="term" value="C:transcription regulator complex"/>
    <property type="evidence" value="ECO:0007669"/>
    <property type="project" value="TreeGrafter"/>
</dbReference>
<comment type="function">
    <text evidence="1">May be involved in transcriptional regulation.</text>
</comment>
<evidence type="ECO:0000256" key="9">
    <source>
        <dbReference type="ARBA" id="ARBA00023125"/>
    </source>
</evidence>
<feature type="domain" description="KRAB" evidence="14">
    <location>
        <begin position="40"/>
        <end position="144"/>
    </location>
</feature>
<dbReference type="Gene3D" id="6.10.140.140">
    <property type="match status" value="1"/>
</dbReference>
<keyword evidence="5" id="KW-0677">Repeat</keyword>
<sequence length="496" mass="56897">MKEEVMERSPGHMSEAEEVMERFPGHMSETEEWLNGQAECEFEDVAVYFSQEEWDCLKEEEKELYRDVMMENYQTLCSLGKKVSPSFTGSFIQNIFYCCWIIRSFWTFSFHTGRINGIPALISAMERGEEPCVWRRREMDRGEEPCVRGRREMERGEEPCVRRRREWKEMGNLVNIGLDNSFLGKQESCSDEILDKSHNEEMRNSLMTWENDGFGSKASAEEGSSVNCLMPTDIKKEVMEETSSSSSDFGECFDLKSHQRKTDVRNRTTRTRQMPFTCSECGKGCTTGVSLLTHMRSHSEMQPIKCSVCGKCFNSASYLSEHQRIHTGEKPFPCSDCGKCFRFKSTLDNHQRIHTGEKHFSCSQCGRCFTKRSAVIAHQRGHTGEKPFSCSDCGKCFSFQSTLVNHKRTHTGEKPFSCSECGKCFAYRSGLIVHQRGHTGEKPYVCVECGTCFTCKSNLVDHMTTHTGARPYSCSDCGKCFGQSSNFYRHRKTHER</sequence>
<evidence type="ECO:0000256" key="10">
    <source>
        <dbReference type="ARBA" id="ARBA00023163"/>
    </source>
</evidence>
<dbReference type="FunFam" id="3.30.160.60:FF:000710">
    <property type="entry name" value="Zinc finger protein 768"/>
    <property type="match status" value="1"/>
</dbReference>
<dbReference type="SMART" id="SM00349">
    <property type="entry name" value="KRAB"/>
    <property type="match status" value="1"/>
</dbReference>
<dbReference type="GO" id="GO:0031519">
    <property type="term" value="C:PcG protein complex"/>
    <property type="evidence" value="ECO:0007669"/>
    <property type="project" value="TreeGrafter"/>
</dbReference>
<evidence type="ECO:0000256" key="2">
    <source>
        <dbReference type="ARBA" id="ARBA00004123"/>
    </source>
</evidence>
<dbReference type="PANTHER" id="PTHR14003">
    <property type="entry name" value="TRANSCRIPTIONAL REPRESSOR PROTEIN YY"/>
    <property type="match status" value="1"/>
</dbReference>
<dbReference type="FunFam" id="3.30.160.60:FF:000135">
    <property type="entry name" value="Zinc finger protein 358"/>
    <property type="match status" value="1"/>
</dbReference>
<evidence type="ECO:0000256" key="8">
    <source>
        <dbReference type="ARBA" id="ARBA00023015"/>
    </source>
</evidence>
<dbReference type="Pfam" id="PF01352">
    <property type="entry name" value="KRAB"/>
    <property type="match status" value="1"/>
</dbReference>
<dbReference type="FunFam" id="3.30.160.60:FF:000446">
    <property type="entry name" value="Zinc finger protein"/>
    <property type="match status" value="1"/>
</dbReference>
<evidence type="ECO:0000256" key="6">
    <source>
        <dbReference type="ARBA" id="ARBA00022771"/>
    </source>
</evidence>
<keyword evidence="10" id="KW-0804">Transcription</keyword>
<feature type="domain" description="C2H2-type" evidence="13">
    <location>
        <begin position="444"/>
        <end position="471"/>
    </location>
</feature>
<dbReference type="FunFam" id="3.30.160.60:FF:000936">
    <property type="entry name" value="Zinc finger protein 577"/>
    <property type="match status" value="1"/>
</dbReference>
<dbReference type="Proteomes" id="UP000694569">
    <property type="component" value="Unplaced"/>
</dbReference>
<name>A0A8C5PG52_9ANUR</name>
<evidence type="ECO:0000256" key="11">
    <source>
        <dbReference type="ARBA" id="ARBA00023242"/>
    </source>
</evidence>
<comment type="similarity">
    <text evidence="3">Belongs to the krueppel C2H2-type zinc-finger protein family.</text>
</comment>
<evidence type="ECO:0000313" key="16">
    <source>
        <dbReference type="Proteomes" id="UP000694569"/>
    </source>
</evidence>
<accession>A0A8C5PG52</accession>
<dbReference type="CDD" id="cd07765">
    <property type="entry name" value="KRAB_A-box"/>
    <property type="match status" value="1"/>
</dbReference>
<feature type="domain" description="C2H2-type" evidence="13">
    <location>
        <begin position="416"/>
        <end position="443"/>
    </location>
</feature>
<feature type="domain" description="C2H2-type" evidence="13">
    <location>
        <begin position="388"/>
        <end position="415"/>
    </location>
</feature>
<evidence type="ECO:0000256" key="3">
    <source>
        <dbReference type="ARBA" id="ARBA00006991"/>
    </source>
</evidence>
<evidence type="ECO:0000313" key="15">
    <source>
        <dbReference type="Ensembl" id="ENSLLEP00000020624.1"/>
    </source>
</evidence>
<dbReference type="GO" id="GO:0000785">
    <property type="term" value="C:chromatin"/>
    <property type="evidence" value="ECO:0007669"/>
    <property type="project" value="TreeGrafter"/>
</dbReference>
<dbReference type="SUPFAM" id="SSF57667">
    <property type="entry name" value="beta-beta-alpha zinc fingers"/>
    <property type="match status" value="4"/>
</dbReference>
<dbReference type="PROSITE" id="PS00028">
    <property type="entry name" value="ZINC_FINGER_C2H2_1"/>
    <property type="match status" value="8"/>
</dbReference>
<evidence type="ECO:0000256" key="5">
    <source>
        <dbReference type="ARBA" id="ARBA00022737"/>
    </source>
</evidence>
<dbReference type="PROSITE" id="PS50805">
    <property type="entry name" value="KRAB"/>
    <property type="match status" value="1"/>
</dbReference>
<dbReference type="InterPro" id="IPR036236">
    <property type="entry name" value="Znf_C2H2_sf"/>
</dbReference>
<evidence type="ECO:0000256" key="1">
    <source>
        <dbReference type="ARBA" id="ARBA00003767"/>
    </source>
</evidence>
<dbReference type="PANTHER" id="PTHR14003:SF25">
    <property type="entry name" value="GASTRULA ZINC FINGER PROTEIN XLCGF57.1"/>
    <property type="match status" value="1"/>
</dbReference>
<dbReference type="GO" id="GO:0008270">
    <property type="term" value="F:zinc ion binding"/>
    <property type="evidence" value="ECO:0007669"/>
    <property type="project" value="UniProtKB-KW"/>
</dbReference>
<dbReference type="OrthoDB" id="654211at2759"/>
<dbReference type="AlphaFoldDB" id="A0A8C5PG52"/>
<keyword evidence="4" id="KW-0479">Metal-binding</keyword>
<keyword evidence="8" id="KW-0805">Transcription regulation</keyword>
<dbReference type="Gene3D" id="3.30.160.60">
    <property type="entry name" value="Classic Zinc Finger"/>
    <property type="match status" value="8"/>
</dbReference>
<keyword evidence="6 12" id="KW-0863">Zinc-finger</keyword>
<keyword evidence="7" id="KW-0862">Zinc</keyword>
<dbReference type="SMART" id="SM00355">
    <property type="entry name" value="ZnF_C2H2"/>
    <property type="match status" value="8"/>
</dbReference>
<keyword evidence="16" id="KW-1185">Reference proteome</keyword>
<dbReference type="GeneTree" id="ENSGT01150000286941"/>
<dbReference type="InterPro" id="IPR036051">
    <property type="entry name" value="KRAB_dom_sf"/>
</dbReference>
<evidence type="ECO:0000256" key="7">
    <source>
        <dbReference type="ARBA" id="ARBA00022833"/>
    </source>
</evidence>
<dbReference type="InterPro" id="IPR001909">
    <property type="entry name" value="KRAB"/>
</dbReference>
<dbReference type="Ensembl" id="ENSLLET00000021434.1">
    <property type="protein sequence ID" value="ENSLLEP00000020624.1"/>
    <property type="gene ID" value="ENSLLEG00000013083.1"/>
</dbReference>
<keyword evidence="11" id="KW-0539">Nucleus</keyword>
<proteinExistence type="inferred from homology"/>
<evidence type="ECO:0000256" key="12">
    <source>
        <dbReference type="PROSITE-ProRule" id="PRU00042"/>
    </source>
</evidence>
<reference evidence="15" key="1">
    <citation type="submission" date="2025-08" db="UniProtKB">
        <authorList>
            <consortium name="Ensembl"/>
        </authorList>
    </citation>
    <scope>IDENTIFICATION</scope>
</reference>
<evidence type="ECO:0000259" key="13">
    <source>
        <dbReference type="PROSITE" id="PS50157"/>
    </source>
</evidence>